<evidence type="ECO:0000259" key="3">
    <source>
        <dbReference type="PROSITE" id="PS50937"/>
    </source>
</evidence>
<dbReference type="InterPro" id="IPR000551">
    <property type="entry name" value="MerR-type_HTH_dom"/>
</dbReference>
<keyword evidence="5" id="KW-1185">Reference proteome</keyword>
<dbReference type="SMART" id="SM00422">
    <property type="entry name" value="HTH_MERR"/>
    <property type="match status" value="1"/>
</dbReference>
<name>A0AA41U263_9ACTN</name>
<dbReference type="Gene3D" id="1.10.1660.10">
    <property type="match status" value="1"/>
</dbReference>
<evidence type="ECO:0000256" key="1">
    <source>
        <dbReference type="ARBA" id="ARBA00023125"/>
    </source>
</evidence>
<feature type="compositionally biased region" description="Basic residues" evidence="2">
    <location>
        <begin position="166"/>
        <end position="175"/>
    </location>
</feature>
<comment type="caution">
    <text evidence="4">The sequence shown here is derived from an EMBL/GenBank/DDBJ whole genome shotgun (WGS) entry which is preliminary data.</text>
</comment>
<sequence>MSVRTLRRYHEAALLEPAVVDETTGYRYYGVDQIPTAQVIHRLRELDVPLSDVRRILRSPDPGVRAALIRDHLQRLEDVLDRTRAAVVSLRRLLRPDPAPIDVELRAEPARTVAAVEAAVDHRDVASWYAGAMAESEAAVGTAVTGAPAAPDRTVPHVPDTSPPPLRRRHRRRGAHGAAVASSRTRCRRPDHRTGRSPSVRPGSRTRSRRRGRVR</sequence>
<dbReference type="PANTHER" id="PTHR30204">
    <property type="entry name" value="REDOX-CYCLING DRUG-SENSING TRANSCRIPTIONAL ACTIVATOR SOXR"/>
    <property type="match status" value="1"/>
</dbReference>
<feature type="compositionally biased region" description="Basic residues" evidence="2">
    <location>
        <begin position="204"/>
        <end position="215"/>
    </location>
</feature>
<proteinExistence type="predicted"/>
<organism evidence="4 5">
    <name type="scientific">Yinghuangia soli</name>
    <dbReference type="NCBI Taxonomy" id="2908204"/>
    <lineage>
        <taxon>Bacteria</taxon>
        <taxon>Bacillati</taxon>
        <taxon>Actinomycetota</taxon>
        <taxon>Actinomycetes</taxon>
        <taxon>Kitasatosporales</taxon>
        <taxon>Streptomycetaceae</taxon>
        <taxon>Yinghuangia</taxon>
    </lineage>
</organism>
<dbReference type="GO" id="GO:0003677">
    <property type="term" value="F:DNA binding"/>
    <property type="evidence" value="ECO:0007669"/>
    <property type="project" value="UniProtKB-KW"/>
</dbReference>
<keyword evidence="1" id="KW-0238">DNA-binding</keyword>
<dbReference type="CDD" id="cd01107">
    <property type="entry name" value="HTH_BmrR"/>
    <property type="match status" value="1"/>
</dbReference>
<evidence type="ECO:0000313" key="5">
    <source>
        <dbReference type="Proteomes" id="UP001165378"/>
    </source>
</evidence>
<dbReference type="AlphaFoldDB" id="A0AA41U263"/>
<reference evidence="4" key="1">
    <citation type="submission" date="2022-01" db="EMBL/GenBank/DDBJ databases">
        <title>Genome-Based Taxonomic Classification of the Phylum Actinobacteria.</title>
        <authorList>
            <person name="Gao Y."/>
        </authorList>
    </citation>
    <scope>NUCLEOTIDE SEQUENCE</scope>
    <source>
        <strain evidence="4">KLBMP 8922</strain>
    </source>
</reference>
<dbReference type="Pfam" id="PF13411">
    <property type="entry name" value="MerR_1"/>
    <property type="match status" value="1"/>
</dbReference>
<dbReference type="GO" id="GO:0003700">
    <property type="term" value="F:DNA-binding transcription factor activity"/>
    <property type="evidence" value="ECO:0007669"/>
    <property type="project" value="InterPro"/>
</dbReference>
<dbReference type="RefSeq" id="WP_235056115.1">
    <property type="nucleotide sequence ID" value="NZ_JAKFHA010000024.1"/>
</dbReference>
<feature type="domain" description="HTH merR-type" evidence="3">
    <location>
        <begin position="1"/>
        <end position="59"/>
    </location>
</feature>
<accession>A0AA41U263</accession>
<dbReference type="Proteomes" id="UP001165378">
    <property type="component" value="Unassembled WGS sequence"/>
</dbReference>
<evidence type="ECO:0000313" key="4">
    <source>
        <dbReference type="EMBL" id="MCF2531463.1"/>
    </source>
</evidence>
<dbReference type="EMBL" id="JAKFHA010000024">
    <property type="protein sequence ID" value="MCF2531463.1"/>
    <property type="molecule type" value="Genomic_DNA"/>
</dbReference>
<gene>
    <name evidence="4" type="ORF">LZ495_30185</name>
</gene>
<protein>
    <submittedName>
        <fullName evidence="4">Helix-turn-helix domain-containing protein</fullName>
    </submittedName>
</protein>
<dbReference type="InterPro" id="IPR009061">
    <property type="entry name" value="DNA-bd_dom_put_sf"/>
</dbReference>
<dbReference type="SUPFAM" id="SSF46955">
    <property type="entry name" value="Putative DNA-binding domain"/>
    <property type="match status" value="1"/>
</dbReference>
<feature type="region of interest" description="Disordered" evidence="2">
    <location>
        <begin position="143"/>
        <end position="215"/>
    </location>
</feature>
<dbReference type="PANTHER" id="PTHR30204:SF97">
    <property type="entry name" value="MERR FAMILY REGULATORY PROTEIN"/>
    <property type="match status" value="1"/>
</dbReference>
<evidence type="ECO:0000256" key="2">
    <source>
        <dbReference type="SAM" id="MobiDB-lite"/>
    </source>
</evidence>
<dbReference type="InterPro" id="IPR047057">
    <property type="entry name" value="MerR_fam"/>
</dbReference>
<dbReference type="PROSITE" id="PS50937">
    <property type="entry name" value="HTH_MERR_2"/>
    <property type="match status" value="1"/>
</dbReference>